<dbReference type="EMBL" id="JANJYJ010000005">
    <property type="protein sequence ID" value="KAK3212680.1"/>
    <property type="molecule type" value="Genomic_DNA"/>
</dbReference>
<protein>
    <recommendedName>
        <fullName evidence="1">MULE transposase domain-containing protein</fullName>
    </recommendedName>
</protein>
<gene>
    <name evidence="2" type="ORF">Dsin_017386</name>
</gene>
<feature type="domain" description="MULE transposase" evidence="1">
    <location>
        <begin position="123"/>
        <end position="194"/>
    </location>
</feature>
<dbReference type="AlphaFoldDB" id="A0AAE0AGC0"/>
<evidence type="ECO:0000259" key="1">
    <source>
        <dbReference type="Pfam" id="PF10551"/>
    </source>
</evidence>
<dbReference type="Pfam" id="PF10551">
    <property type="entry name" value="MULE"/>
    <property type="match status" value="1"/>
</dbReference>
<dbReference type="PANTHER" id="PTHR47718">
    <property type="entry name" value="OS01G0519700 PROTEIN"/>
    <property type="match status" value="1"/>
</dbReference>
<proteinExistence type="predicted"/>
<evidence type="ECO:0000313" key="2">
    <source>
        <dbReference type="EMBL" id="KAK3212680.1"/>
    </source>
</evidence>
<dbReference type="PANTHER" id="PTHR47718:SF17">
    <property type="entry name" value="PROTEIN FAR1-RELATED SEQUENCE 5-LIKE"/>
    <property type="match status" value="1"/>
</dbReference>
<evidence type="ECO:0000313" key="3">
    <source>
        <dbReference type="Proteomes" id="UP001281410"/>
    </source>
</evidence>
<comment type="caution">
    <text evidence="2">The sequence shown here is derived from an EMBL/GenBank/DDBJ whole genome shotgun (WGS) entry which is preliminary data.</text>
</comment>
<name>A0AAE0AGC0_9ROSI</name>
<dbReference type="InterPro" id="IPR018289">
    <property type="entry name" value="MULE_transposase_dom"/>
</dbReference>
<reference evidence="2" key="1">
    <citation type="journal article" date="2023" name="Plant J.">
        <title>Genome sequences and population genomics provide insights into the demographic history, inbreeding, and mutation load of two 'living fossil' tree species of Dipteronia.</title>
        <authorList>
            <person name="Feng Y."/>
            <person name="Comes H.P."/>
            <person name="Chen J."/>
            <person name="Zhu S."/>
            <person name="Lu R."/>
            <person name="Zhang X."/>
            <person name="Li P."/>
            <person name="Qiu J."/>
            <person name="Olsen K.M."/>
            <person name="Qiu Y."/>
        </authorList>
    </citation>
    <scope>NUCLEOTIDE SEQUENCE</scope>
    <source>
        <strain evidence="2">NBL</strain>
    </source>
</reference>
<dbReference type="Proteomes" id="UP001281410">
    <property type="component" value="Unassembled WGS sequence"/>
</dbReference>
<accession>A0AAE0AGC0</accession>
<keyword evidence="3" id="KW-1185">Reference proteome</keyword>
<sequence length="194" mass="22203">MKDQRRALFDLCIKGKSPQDSALDGDLGDRGNGFGIKGKNLDYDNEGRVLRRKWKDMYNKIAKMRRSKAFESDSQAAISYLESKAYSKQKFCYKFIIDDADRLANIFSRDSHSLVEYNCFRDVLVFDITYKTNAYGKPLVLFVGANNHSPTCVFATTFFLDKTFTSYKWALTKLMDLMGSKHPLSIMTDGDEAM</sequence>
<organism evidence="2 3">
    <name type="scientific">Dipteronia sinensis</name>
    <dbReference type="NCBI Taxonomy" id="43782"/>
    <lineage>
        <taxon>Eukaryota</taxon>
        <taxon>Viridiplantae</taxon>
        <taxon>Streptophyta</taxon>
        <taxon>Embryophyta</taxon>
        <taxon>Tracheophyta</taxon>
        <taxon>Spermatophyta</taxon>
        <taxon>Magnoliopsida</taxon>
        <taxon>eudicotyledons</taxon>
        <taxon>Gunneridae</taxon>
        <taxon>Pentapetalae</taxon>
        <taxon>rosids</taxon>
        <taxon>malvids</taxon>
        <taxon>Sapindales</taxon>
        <taxon>Sapindaceae</taxon>
        <taxon>Hippocastanoideae</taxon>
        <taxon>Acereae</taxon>
        <taxon>Dipteronia</taxon>
    </lineage>
</organism>